<organism evidence="1 2">
    <name type="scientific">Anabarilius grahami</name>
    <name type="common">Kanglang fish</name>
    <name type="synonym">Barilius grahami</name>
    <dbReference type="NCBI Taxonomy" id="495550"/>
    <lineage>
        <taxon>Eukaryota</taxon>
        <taxon>Metazoa</taxon>
        <taxon>Chordata</taxon>
        <taxon>Craniata</taxon>
        <taxon>Vertebrata</taxon>
        <taxon>Euteleostomi</taxon>
        <taxon>Actinopterygii</taxon>
        <taxon>Neopterygii</taxon>
        <taxon>Teleostei</taxon>
        <taxon>Ostariophysi</taxon>
        <taxon>Cypriniformes</taxon>
        <taxon>Xenocyprididae</taxon>
        <taxon>Xenocypridinae</taxon>
        <taxon>Xenocypridinae incertae sedis</taxon>
        <taxon>Anabarilius</taxon>
    </lineage>
</organism>
<dbReference type="OrthoDB" id="8945351at2759"/>
<proteinExistence type="predicted"/>
<reference evidence="1 2" key="1">
    <citation type="submission" date="2018-10" db="EMBL/GenBank/DDBJ databases">
        <title>Genome assembly for a Yunnan-Guizhou Plateau 3E fish, Anabarilius grahami (Regan), and its evolutionary and genetic applications.</title>
        <authorList>
            <person name="Jiang W."/>
        </authorList>
    </citation>
    <scope>NUCLEOTIDE SEQUENCE [LARGE SCALE GENOMIC DNA]</scope>
    <source>
        <strain evidence="1">AG-KIZ</strain>
        <tissue evidence="1">Muscle</tissue>
    </source>
</reference>
<keyword evidence="2" id="KW-1185">Reference proteome</keyword>
<protein>
    <submittedName>
        <fullName evidence="1">Uncharacterized protein</fullName>
    </submittedName>
</protein>
<evidence type="ECO:0000313" key="2">
    <source>
        <dbReference type="Proteomes" id="UP000281406"/>
    </source>
</evidence>
<gene>
    <name evidence="1" type="ORF">DPX16_0394</name>
</gene>
<dbReference type="AlphaFoldDB" id="A0A3N0Z8A4"/>
<comment type="caution">
    <text evidence="1">The sequence shown here is derived from an EMBL/GenBank/DDBJ whole genome shotgun (WGS) entry which is preliminary data.</text>
</comment>
<evidence type="ECO:0000313" key="1">
    <source>
        <dbReference type="EMBL" id="ROL54677.1"/>
    </source>
</evidence>
<dbReference type="Proteomes" id="UP000281406">
    <property type="component" value="Unassembled WGS sequence"/>
</dbReference>
<sequence length="212" mass="25071">MKVVTGNIVKKYKLQKYALTAFGYSKKRTTYPVDLTYRGRKCVSRTEIKKKVTSFFLRDDVSRMTTGRKQTVTRLKTKMQKRLLTSTMRNLHRRFLSIQPGVKACGKVQNIQRRPEMIEHIGEWCVVNYDNEGYPGVIMDVEGHSVKIKRLQRDSINKYFWPGPWEDVSWYHELEDTLPNARTTISELDLFKWIRLFGSMWKISYSNQKMNS</sequence>
<accession>A0A3N0Z8A4</accession>
<dbReference type="EMBL" id="RJVU01006554">
    <property type="protein sequence ID" value="ROL54677.1"/>
    <property type="molecule type" value="Genomic_DNA"/>
</dbReference>
<name>A0A3N0Z8A4_ANAGA</name>